<evidence type="ECO:0000313" key="1">
    <source>
        <dbReference type="EMBL" id="CZS93720.1"/>
    </source>
</evidence>
<keyword evidence="2" id="KW-1185">Reference proteome</keyword>
<dbReference type="InParanoid" id="A0A1E1K739"/>
<protein>
    <submittedName>
        <fullName evidence="1">Uncharacterized protein</fullName>
    </submittedName>
</protein>
<organism evidence="1 2">
    <name type="scientific">Rhynchosporium graminicola</name>
    <dbReference type="NCBI Taxonomy" id="2792576"/>
    <lineage>
        <taxon>Eukaryota</taxon>
        <taxon>Fungi</taxon>
        <taxon>Dikarya</taxon>
        <taxon>Ascomycota</taxon>
        <taxon>Pezizomycotina</taxon>
        <taxon>Leotiomycetes</taxon>
        <taxon>Helotiales</taxon>
        <taxon>Ploettnerulaceae</taxon>
        <taxon>Rhynchosporium</taxon>
    </lineage>
</organism>
<reference evidence="2" key="1">
    <citation type="submission" date="2016-03" db="EMBL/GenBank/DDBJ databases">
        <authorList>
            <person name="Ploux O."/>
        </authorList>
    </citation>
    <scope>NUCLEOTIDE SEQUENCE [LARGE SCALE GENOMIC DNA]</scope>
    <source>
        <strain evidence="2">UK7</strain>
    </source>
</reference>
<sequence length="143" mass="16003">MVASNKVPELTGPGSPQLSDVVLDYGCSEWRTSSQRAADLYNSGIKLWEKQGLRDVENQLAHSTCLNVFTVCRIDGSLAYIKNPNFGITNPIWVPYVEFRDYWRLVKEQPKDPPDISLLVTAKMEEPYTIELSGVQGTPGLEV</sequence>
<proteinExistence type="predicted"/>
<gene>
    <name evidence="1" type="ORF">RCO7_09449</name>
</gene>
<dbReference type="EMBL" id="FJUW01000007">
    <property type="protein sequence ID" value="CZS93720.1"/>
    <property type="molecule type" value="Genomic_DNA"/>
</dbReference>
<dbReference type="AlphaFoldDB" id="A0A1E1K739"/>
<evidence type="ECO:0000313" key="2">
    <source>
        <dbReference type="Proteomes" id="UP000178129"/>
    </source>
</evidence>
<accession>A0A1E1K739</accession>
<name>A0A1E1K739_9HELO</name>
<dbReference type="Proteomes" id="UP000178129">
    <property type="component" value="Unassembled WGS sequence"/>
</dbReference>
<comment type="caution">
    <text evidence="1">The sequence shown here is derived from an EMBL/GenBank/DDBJ whole genome shotgun (WGS) entry which is preliminary data.</text>
</comment>